<evidence type="ECO:0000313" key="2">
    <source>
        <dbReference type="Proteomes" id="UP000276133"/>
    </source>
</evidence>
<proteinExistence type="predicted"/>
<protein>
    <submittedName>
        <fullName evidence="1">Uncharacterized protein</fullName>
    </submittedName>
</protein>
<accession>A0A3M7SR29</accession>
<reference evidence="1 2" key="1">
    <citation type="journal article" date="2018" name="Sci. Rep.">
        <title>Genomic signatures of local adaptation to the degree of environmental predictability in rotifers.</title>
        <authorList>
            <person name="Franch-Gras L."/>
            <person name="Hahn C."/>
            <person name="Garcia-Roger E.M."/>
            <person name="Carmona M.J."/>
            <person name="Serra M."/>
            <person name="Gomez A."/>
        </authorList>
    </citation>
    <scope>NUCLEOTIDE SEQUENCE [LARGE SCALE GENOMIC DNA]</scope>
    <source>
        <strain evidence="1">HYR1</strain>
    </source>
</reference>
<comment type="caution">
    <text evidence="1">The sequence shown here is derived from an EMBL/GenBank/DDBJ whole genome shotgun (WGS) entry which is preliminary data.</text>
</comment>
<organism evidence="1 2">
    <name type="scientific">Brachionus plicatilis</name>
    <name type="common">Marine rotifer</name>
    <name type="synonym">Brachionus muelleri</name>
    <dbReference type="NCBI Taxonomy" id="10195"/>
    <lineage>
        <taxon>Eukaryota</taxon>
        <taxon>Metazoa</taxon>
        <taxon>Spiralia</taxon>
        <taxon>Gnathifera</taxon>
        <taxon>Rotifera</taxon>
        <taxon>Eurotatoria</taxon>
        <taxon>Monogononta</taxon>
        <taxon>Pseudotrocha</taxon>
        <taxon>Ploima</taxon>
        <taxon>Brachionidae</taxon>
        <taxon>Brachionus</taxon>
    </lineage>
</organism>
<gene>
    <name evidence="1" type="ORF">BpHYR1_024611</name>
</gene>
<dbReference type="EMBL" id="REGN01000910">
    <property type="protein sequence ID" value="RNA38169.1"/>
    <property type="molecule type" value="Genomic_DNA"/>
</dbReference>
<evidence type="ECO:0000313" key="1">
    <source>
        <dbReference type="EMBL" id="RNA38169.1"/>
    </source>
</evidence>
<keyword evidence="2" id="KW-1185">Reference proteome</keyword>
<dbReference type="AlphaFoldDB" id="A0A3M7SR29"/>
<sequence length="62" mass="7276">MLQHTIALKKFKFLFGTEKRFFAVFANNQNRPVLISFGDPKFGKKVIIYYRLIEALIAKIIK</sequence>
<dbReference type="Proteomes" id="UP000276133">
    <property type="component" value="Unassembled WGS sequence"/>
</dbReference>
<name>A0A3M7SR29_BRAPC</name>